<dbReference type="AlphaFoldDB" id="A0A1V9FWY7"/>
<feature type="transmembrane region" description="Helical" evidence="1">
    <location>
        <begin position="36"/>
        <end position="59"/>
    </location>
</feature>
<dbReference type="Pfam" id="PF06580">
    <property type="entry name" value="His_kinase"/>
    <property type="match status" value="1"/>
</dbReference>
<keyword evidence="4" id="KW-1185">Reference proteome</keyword>
<name>A0A1V9FWY7_9BACT</name>
<feature type="domain" description="Signal transduction histidine kinase internal region" evidence="2">
    <location>
        <begin position="153"/>
        <end position="232"/>
    </location>
</feature>
<sequence>MYSINKELLFNIIFWLLYFIYEWLGLAALSGQYGLYFMNAVMALPLSLLISYLTVHIFVKKFYHKGEKLKFWVCQITVSIIFLLIRRYINYYIIYPLYAPFAQQIPLFSFGKLIVELVNLYAIVGVYALFYFVRSLYEEQQRVQHLVQEKTVAELELLKSQVQPHFIFNALNNIYSTALAKSPETAKQIAHLSDFLNYNLHESKQDPVSLAAEIVYIKNYIELQKSRYENKLDASVNIYDEISDLYIAPLLLLPLVENSFKHGIENSIKPGWIRVDVSRQDDNFSIKVENSREEKMPQAPVKNGGIGLKNVQKRLQLIYPNKHEFRIIEEPHSWLVVLKITIER</sequence>
<keyword evidence="3" id="KW-0808">Transferase</keyword>
<dbReference type="Gene3D" id="3.30.565.10">
    <property type="entry name" value="Histidine kinase-like ATPase, C-terminal domain"/>
    <property type="match status" value="1"/>
</dbReference>
<dbReference type="InterPro" id="IPR036890">
    <property type="entry name" value="HATPase_C_sf"/>
</dbReference>
<dbReference type="EMBL" id="LVYD01000048">
    <property type="protein sequence ID" value="OQP62853.1"/>
    <property type="molecule type" value="Genomic_DNA"/>
</dbReference>
<comment type="caution">
    <text evidence="3">The sequence shown here is derived from an EMBL/GenBank/DDBJ whole genome shotgun (WGS) entry which is preliminary data.</text>
</comment>
<keyword evidence="3" id="KW-0418">Kinase</keyword>
<protein>
    <submittedName>
        <fullName evidence="3">Histidine kinase</fullName>
    </submittedName>
</protein>
<evidence type="ECO:0000313" key="4">
    <source>
        <dbReference type="Proteomes" id="UP000192796"/>
    </source>
</evidence>
<accession>A0A1V9FWY7</accession>
<dbReference type="PANTHER" id="PTHR34220">
    <property type="entry name" value="SENSOR HISTIDINE KINASE YPDA"/>
    <property type="match status" value="1"/>
</dbReference>
<dbReference type="SUPFAM" id="SSF55874">
    <property type="entry name" value="ATPase domain of HSP90 chaperone/DNA topoisomerase II/histidine kinase"/>
    <property type="match status" value="1"/>
</dbReference>
<feature type="transmembrane region" description="Helical" evidence="1">
    <location>
        <begin position="71"/>
        <end position="93"/>
    </location>
</feature>
<dbReference type="OrthoDB" id="9792992at2"/>
<feature type="transmembrane region" description="Helical" evidence="1">
    <location>
        <begin position="113"/>
        <end position="133"/>
    </location>
</feature>
<reference evidence="3 4" key="1">
    <citation type="submission" date="2016-03" db="EMBL/GenBank/DDBJ databases">
        <title>Niastella vici sp. nov., isolated from farmland soil.</title>
        <authorList>
            <person name="Chen L."/>
            <person name="Wang D."/>
            <person name="Yang S."/>
            <person name="Wang G."/>
        </authorList>
    </citation>
    <scope>NUCLEOTIDE SEQUENCE [LARGE SCALE GENOMIC DNA]</scope>
    <source>
        <strain evidence="3 4">DJ57</strain>
    </source>
</reference>
<dbReference type="InterPro" id="IPR050640">
    <property type="entry name" value="Bact_2-comp_sensor_kinase"/>
</dbReference>
<dbReference type="GO" id="GO:0000155">
    <property type="term" value="F:phosphorelay sensor kinase activity"/>
    <property type="evidence" value="ECO:0007669"/>
    <property type="project" value="InterPro"/>
</dbReference>
<evidence type="ECO:0000313" key="3">
    <source>
        <dbReference type="EMBL" id="OQP62853.1"/>
    </source>
</evidence>
<evidence type="ECO:0000256" key="1">
    <source>
        <dbReference type="SAM" id="Phobius"/>
    </source>
</evidence>
<dbReference type="Proteomes" id="UP000192796">
    <property type="component" value="Unassembled WGS sequence"/>
</dbReference>
<dbReference type="RefSeq" id="WP_081148266.1">
    <property type="nucleotide sequence ID" value="NZ_LVYD01000048.1"/>
</dbReference>
<dbReference type="GO" id="GO:0016020">
    <property type="term" value="C:membrane"/>
    <property type="evidence" value="ECO:0007669"/>
    <property type="project" value="InterPro"/>
</dbReference>
<keyword evidence="1" id="KW-1133">Transmembrane helix</keyword>
<organism evidence="3 4">
    <name type="scientific">Niastella vici</name>
    <dbReference type="NCBI Taxonomy" id="1703345"/>
    <lineage>
        <taxon>Bacteria</taxon>
        <taxon>Pseudomonadati</taxon>
        <taxon>Bacteroidota</taxon>
        <taxon>Chitinophagia</taxon>
        <taxon>Chitinophagales</taxon>
        <taxon>Chitinophagaceae</taxon>
        <taxon>Niastella</taxon>
    </lineage>
</organism>
<keyword evidence="1" id="KW-0812">Transmembrane</keyword>
<feature type="transmembrane region" description="Helical" evidence="1">
    <location>
        <begin position="12"/>
        <end position="30"/>
    </location>
</feature>
<dbReference type="STRING" id="1703345.A3860_26440"/>
<dbReference type="PANTHER" id="PTHR34220:SF7">
    <property type="entry name" value="SENSOR HISTIDINE KINASE YPDA"/>
    <property type="match status" value="1"/>
</dbReference>
<gene>
    <name evidence="3" type="ORF">A3860_26440</name>
</gene>
<proteinExistence type="predicted"/>
<dbReference type="InterPro" id="IPR010559">
    <property type="entry name" value="Sig_transdc_His_kin_internal"/>
</dbReference>
<keyword evidence="1" id="KW-0472">Membrane</keyword>
<evidence type="ECO:0000259" key="2">
    <source>
        <dbReference type="Pfam" id="PF06580"/>
    </source>
</evidence>